<protein>
    <submittedName>
        <fullName evidence="1">Uncharacterized protein</fullName>
    </submittedName>
</protein>
<comment type="caution">
    <text evidence="1">The sequence shown here is derived from an EMBL/GenBank/DDBJ whole genome shotgun (WGS) entry which is preliminary data.</text>
</comment>
<evidence type="ECO:0000313" key="1">
    <source>
        <dbReference type="EMBL" id="OBK31621.1"/>
    </source>
</evidence>
<reference evidence="1 2" key="1">
    <citation type="submission" date="2016-06" db="EMBL/GenBank/DDBJ databases">
        <authorList>
            <person name="Kjaerup R.B."/>
            <person name="Dalgaard T.S."/>
            <person name="Juul-Madsen H.R."/>
        </authorList>
    </citation>
    <scope>NUCLEOTIDE SEQUENCE [LARGE SCALE GENOMIC DNA]</scope>
    <source>
        <strain evidence="1 2">1165133.8</strain>
    </source>
</reference>
<name>A0A1A3PBU5_MYCAS</name>
<organism evidence="1 2">
    <name type="scientific">Mycobacterium asiaticum</name>
    <dbReference type="NCBI Taxonomy" id="1790"/>
    <lineage>
        <taxon>Bacteria</taxon>
        <taxon>Bacillati</taxon>
        <taxon>Actinomycetota</taxon>
        <taxon>Actinomycetes</taxon>
        <taxon>Mycobacteriales</taxon>
        <taxon>Mycobacteriaceae</taxon>
        <taxon>Mycobacterium</taxon>
    </lineage>
</organism>
<sequence length="77" mass="8685">MTKDCVVKCSTQVREHITDNNAPVVGLFFFYLDHNAECQAVVRVAIARLLDFPVMRVSCAKRLDICTQGIAVRFRAI</sequence>
<dbReference type="Proteomes" id="UP000093928">
    <property type="component" value="Unassembled WGS sequence"/>
</dbReference>
<accession>A0A1A3PBU5</accession>
<gene>
    <name evidence="1" type="ORF">A5634_13680</name>
</gene>
<dbReference type="AlphaFoldDB" id="A0A1A3PBU5"/>
<dbReference type="EMBL" id="LZLS01000003">
    <property type="protein sequence ID" value="OBK31621.1"/>
    <property type="molecule type" value="Genomic_DNA"/>
</dbReference>
<proteinExistence type="predicted"/>
<evidence type="ECO:0000313" key="2">
    <source>
        <dbReference type="Proteomes" id="UP000093928"/>
    </source>
</evidence>